<reference evidence="1" key="2">
    <citation type="submission" date="2023-01" db="EMBL/GenBank/DDBJ databases">
        <authorList>
            <person name="Sun Q."/>
            <person name="Evtushenko L."/>
        </authorList>
    </citation>
    <scope>NUCLEOTIDE SEQUENCE</scope>
    <source>
        <strain evidence="1">VKM B-2347</strain>
    </source>
</reference>
<organism evidence="1 2">
    <name type="scientific">Hansschlegelia plantiphila</name>
    <dbReference type="NCBI Taxonomy" id="374655"/>
    <lineage>
        <taxon>Bacteria</taxon>
        <taxon>Pseudomonadati</taxon>
        <taxon>Pseudomonadota</taxon>
        <taxon>Alphaproteobacteria</taxon>
        <taxon>Hyphomicrobiales</taxon>
        <taxon>Methylopilaceae</taxon>
        <taxon>Hansschlegelia</taxon>
    </lineage>
</organism>
<proteinExistence type="predicted"/>
<dbReference type="Proteomes" id="UP001143372">
    <property type="component" value="Unassembled WGS sequence"/>
</dbReference>
<accession>A0A9W6J1Z2</accession>
<reference evidence="1" key="1">
    <citation type="journal article" date="2014" name="Int. J. Syst. Evol. Microbiol.">
        <title>Complete genome sequence of Corynebacterium casei LMG S-19264T (=DSM 44701T), isolated from a smear-ripened cheese.</title>
        <authorList>
            <consortium name="US DOE Joint Genome Institute (JGI-PGF)"/>
            <person name="Walter F."/>
            <person name="Albersmeier A."/>
            <person name="Kalinowski J."/>
            <person name="Ruckert C."/>
        </authorList>
    </citation>
    <scope>NUCLEOTIDE SEQUENCE</scope>
    <source>
        <strain evidence="1">VKM B-2347</strain>
    </source>
</reference>
<dbReference type="EMBL" id="BSFI01000007">
    <property type="protein sequence ID" value="GLK67775.1"/>
    <property type="molecule type" value="Genomic_DNA"/>
</dbReference>
<evidence type="ECO:0000313" key="1">
    <source>
        <dbReference type="EMBL" id="GLK67775.1"/>
    </source>
</evidence>
<evidence type="ECO:0000313" key="2">
    <source>
        <dbReference type="Proteomes" id="UP001143372"/>
    </source>
</evidence>
<name>A0A9W6J1Z2_9HYPH</name>
<gene>
    <name evidence="1" type="ORF">GCM10008179_14130</name>
</gene>
<keyword evidence="2" id="KW-1185">Reference proteome</keyword>
<dbReference type="AlphaFoldDB" id="A0A9W6J1Z2"/>
<sequence>MRYLGSLTCSGILEMDGERAPARFEFECYLAKMGSVAASGELTTSPSALKKMHGVRDVDFLADTGHHLKLTLSDKKATPTGASADVVAAGDLPVFKDGVLQWLEPADARAA</sequence>
<comment type="caution">
    <text evidence="1">The sequence shown here is derived from an EMBL/GenBank/DDBJ whole genome shotgun (WGS) entry which is preliminary data.</text>
</comment>
<protein>
    <submittedName>
        <fullName evidence="1">Uncharacterized protein</fullName>
    </submittedName>
</protein>